<dbReference type="EMBL" id="BMDZ01000019">
    <property type="protein sequence ID" value="GGB38322.1"/>
    <property type="molecule type" value="Genomic_DNA"/>
</dbReference>
<dbReference type="NCBIfam" id="NF005677">
    <property type="entry name" value="PRK07471.1"/>
    <property type="match status" value="1"/>
</dbReference>
<evidence type="ECO:0000313" key="1">
    <source>
        <dbReference type="EMBL" id="GGB38322.1"/>
    </source>
</evidence>
<dbReference type="Gene3D" id="3.40.50.300">
    <property type="entry name" value="P-loop containing nucleotide triphosphate hydrolases"/>
    <property type="match status" value="1"/>
</dbReference>
<keyword evidence="2" id="KW-1185">Reference proteome</keyword>
<reference evidence="2" key="1">
    <citation type="journal article" date="2019" name="Int. J. Syst. Evol. Microbiol.">
        <title>The Global Catalogue of Microorganisms (GCM) 10K type strain sequencing project: providing services to taxonomists for standard genome sequencing and annotation.</title>
        <authorList>
            <consortium name="The Broad Institute Genomics Platform"/>
            <consortium name="The Broad Institute Genome Sequencing Center for Infectious Disease"/>
            <person name="Wu L."/>
            <person name="Ma J."/>
        </authorList>
    </citation>
    <scope>NUCLEOTIDE SEQUENCE [LARGE SCALE GENOMIC DNA]</scope>
    <source>
        <strain evidence="2">CGMCC 1.10188</strain>
    </source>
</reference>
<name>A0ABQ1IGG9_9PROT</name>
<organism evidence="1 2">
    <name type="scientific">Tistrella bauzanensis</name>
    <dbReference type="NCBI Taxonomy" id="657419"/>
    <lineage>
        <taxon>Bacteria</taxon>
        <taxon>Pseudomonadati</taxon>
        <taxon>Pseudomonadota</taxon>
        <taxon>Alphaproteobacteria</taxon>
        <taxon>Geminicoccales</taxon>
        <taxon>Geminicoccaceae</taxon>
        <taxon>Tistrella</taxon>
    </lineage>
</organism>
<dbReference type="PANTHER" id="PTHR11669:SF8">
    <property type="entry name" value="DNA POLYMERASE III SUBUNIT DELTA"/>
    <property type="match status" value="1"/>
</dbReference>
<dbReference type="InterPro" id="IPR027417">
    <property type="entry name" value="P-loop_NTPase"/>
</dbReference>
<comment type="caution">
    <text evidence="1">The sequence shown here is derived from an EMBL/GenBank/DDBJ whole genome shotgun (WGS) entry which is preliminary data.</text>
</comment>
<gene>
    <name evidence="1" type="ORF">GCM10011505_19850</name>
</gene>
<dbReference type="Proteomes" id="UP000603352">
    <property type="component" value="Unassembled WGS sequence"/>
</dbReference>
<sequence>MKRDDGGMQAAGDLAGHPRTAAVLVGHQAAEQAFLDAWNGGRLPHAWMITGPKGLGKATLAYRVARFVLAVSGDAAAAEAGPALFGAAGHDDGGPAATLDIAATHPAARRLAAGSHPDLLVLERGLDDRGRPRAEITVGEARALRPFLGQTSAAGGWRVAIIDAADEMNRNAANAVLKLLEEPPSRALILMVAHAPGRLLPTIRSRARRLALTPLDDVAIDHFLAARAADVPEARRMIARAMAGGAPGRALTLAEGEGPALLTALIACLNTDRREPDWRALIALGELVGRPDALEAYEGLVEAWGWWMARWLRAHARHGRIAAEVITGEARLAARLAAARPLEQWIELWDRLSARLRQALSANLDRKQVLITVVAEFAAAGG</sequence>
<dbReference type="PANTHER" id="PTHR11669">
    <property type="entry name" value="REPLICATION FACTOR C / DNA POLYMERASE III GAMMA-TAU SUBUNIT"/>
    <property type="match status" value="1"/>
</dbReference>
<accession>A0ABQ1IGG9</accession>
<proteinExistence type="predicted"/>
<protein>
    <submittedName>
        <fullName evidence="1">DNA polymerase III subunit delta</fullName>
    </submittedName>
</protein>
<dbReference type="SUPFAM" id="SSF52540">
    <property type="entry name" value="P-loop containing nucleoside triphosphate hydrolases"/>
    <property type="match status" value="1"/>
</dbReference>
<evidence type="ECO:0000313" key="2">
    <source>
        <dbReference type="Proteomes" id="UP000603352"/>
    </source>
</evidence>
<dbReference type="RefSeq" id="WP_229707977.1">
    <property type="nucleotide sequence ID" value="NZ_BMDZ01000019.1"/>
</dbReference>
<dbReference type="Pfam" id="PF13177">
    <property type="entry name" value="DNA_pol3_delta2"/>
    <property type="match status" value="1"/>
</dbReference>
<dbReference type="InterPro" id="IPR050238">
    <property type="entry name" value="DNA_Rep/Repair_Clamp_Loader"/>
</dbReference>